<comment type="caution">
    <text evidence="1">The sequence shown here is derived from an EMBL/GenBank/DDBJ whole genome shotgun (WGS) entry which is preliminary data.</text>
</comment>
<sequence>MFRSGRIRVQGPKSMLCQKDQCYIIQLIARSFMDIRGRGVFGRLSNVQRCKDHVRIRASDDRLNERLQWDPKLRIRAIRASVIVPPTLFNRLLSQMFSKRRIGCAVIVKVRQVCELFSSLLLCSELIR</sequence>
<dbReference type="Proteomes" id="UP000887013">
    <property type="component" value="Unassembled WGS sequence"/>
</dbReference>
<protein>
    <submittedName>
        <fullName evidence="1">Uncharacterized protein</fullName>
    </submittedName>
</protein>
<name>A0A8X6UPY3_NEPPI</name>
<accession>A0A8X6UPY3</accession>
<keyword evidence="2" id="KW-1185">Reference proteome</keyword>
<evidence type="ECO:0000313" key="1">
    <source>
        <dbReference type="EMBL" id="GFU35967.1"/>
    </source>
</evidence>
<dbReference type="EMBL" id="BMAW01130662">
    <property type="protein sequence ID" value="GFU35967.1"/>
    <property type="molecule type" value="Genomic_DNA"/>
</dbReference>
<evidence type="ECO:0000313" key="2">
    <source>
        <dbReference type="Proteomes" id="UP000887013"/>
    </source>
</evidence>
<gene>
    <name evidence="1" type="ORF">NPIL_360451</name>
</gene>
<reference evidence="1" key="1">
    <citation type="submission" date="2020-08" db="EMBL/GenBank/DDBJ databases">
        <title>Multicomponent nature underlies the extraordinary mechanical properties of spider dragline silk.</title>
        <authorList>
            <person name="Kono N."/>
            <person name="Nakamura H."/>
            <person name="Mori M."/>
            <person name="Yoshida Y."/>
            <person name="Ohtoshi R."/>
            <person name="Malay A.D."/>
            <person name="Moran D.A.P."/>
            <person name="Tomita M."/>
            <person name="Numata K."/>
            <person name="Arakawa K."/>
        </authorList>
    </citation>
    <scope>NUCLEOTIDE SEQUENCE</scope>
</reference>
<proteinExistence type="predicted"/>
<organism evidence="1 2">
    <name type="scientific">Nephila pilipes</name>
    <name type="common">Giant wood spider</name>
    <name type="synonym">Nephila maculata</name>
    <dbReference type="NCBI Taxonomy" id="299642"/>
    <lineage>
        <taxon>Eukaryota</taxon>
        <taxon>Metazoa</taxon>
        <taxon>Ecdysozoa</taxon>
        <taxon>Arthropoda</taxon>
        <taxon>Chelicerata</taxon>
        <taxon>Arachnida</taxon>
        <taxon>Araneae</taxon>
        <taxon>Araneomorphae</taxon>
        <taxon>Entelegynae</taxon>
        <taxon>Araneoidea</taxon>
        <taxon>Nephilidae</taxon>
        <taxon>Nephila</taxon>
    </lineage>
</organism>
<dbReference type="AlphaFoldDB" id="A0A8X6UPY3"/>